<keyword evidence="2" id="KW-0645">Protease</keyword>
<evidence type="ECO:0000256" key="7">
    <source>
        <dbReference type="SAM" id="MobiDB-lite"/>
    </source>
</evidence>
<evidence type="ECO:0000256" key="2">
    <source>
        <dbReference type="ARBA" id="ARBA00022670"/>
    </source>
</evidence>
<dbReference type="EMBL" id="UINC01116694">
    <property type="protein sequence ID" value="SVC88609.1"/>
    <property type="molecule type" value="Genomic_DNA"/>
</dbReference>
<keyword evidence="8" id="KW-1133">Transmembrane helix</keyword>
<gene>
    <name evidence="10" type="ORF">METZ01_LOCUS341463</name>
</gene>
<dbReference type="PANTHER" id="PTHR22726">
    <property type="entry name" value="METALLOENDOPEPTIDASE OMA1"/>
    <property type="match status" value="1"/>
</dbReference>
<accession>A0A382QSX1</accession>
<dbReference type="PANTHER" id="PTHR22726:SF1">
    <property type="entry name" value="METALLOENDOPEPTIDASE OMA1, MITOCHONDRIAL"/>
    <property type="match status" value="1"/>
</dbReference>
<dbReference type="Gene3D" id="3.30.2010.10">
    <property type="entry name" value="Metalloproteases ('zincins'), catalytic domain"/>
    <property type="match status" value="1"/>
</dbReference>
<feature type="transmembrane region" description="Helical" evidence="8">
    <location>
        <begin position="19"/>
        <end position="38"/>
    </location>
</feature>
<evidence type="ECO:0000259" key="9">
    <source>
        <dbReference type="Pfam" id="PF01435"/>
    </source>
</evidence>
<dbReference type="InterPro" id="IPR001915">
    <property type="entry name" value="Peptidase_M48"/>
</dbReference>
<organism evidence="10">
    <name type="scientific">marine metagenome</name>
    <dbReference type="NCBI Taxonomy" id="408172"/>
    <lineage>
        <taxon>unclassified sequences</taxon>
        <taxon>metagenomes</taxon>
        <taxon>ecological metagenomes</taxon>
    </lineage>
</organism>
<feature type="compositionally biased region" description="Basic and acidic residues" evidence="7">
    <location>
        <begin position="281"/>
        <end position="290"/>
    </location>
</feature>
<dbReference type="Pfam" id="PF01435">
    <property type="entry name" value="Peptidase_M48"/>
    <property type="match status" value="1"/>
</dbReference>
<feature type="region of interest" description="Disordered" evidence="7">
    <location>
        <begin position="281"/>
        <end position="301"/>
    </location>
</feature>
<evidence type="ECO:0000256" key="6">
    <source>
        <dbReference type="ARBA" id="ARBA00023049"/>
    </source>
</evidence>
<keyword evidence="5" id="KW-0862">Zinc</keyword>
<dbReference type="GO" id="GO:0004222">
    <property type="term" value="F:metalloendopeptidase activity"/>
    <property type="evidence" value="ECO:0007669"/>
    <property type="project" value="InterPro"/>
</dbReference>
<evidence type="ECO:0000256" key="8">
    <source>
        <dbReference type="SAM" id="Phobius"/>
    </source>
</evidence>
<evidence type="ECO:0000256" key="4">
    <source>
        <dbReference type="ARBA" id="ARBA00022801"/>
    </source>
</evidence>
<dbReference type="CDD" id="cd07331">
    <property type="entry name" value="M48C_Oma1_like"/>
    <property type="match status" value="1"/>
</dbReference>
<name>A0A382QSX1_9ZZZZ</name>
<keyword evidence="6" id="KW-0482">Metalloprotease</keyword>
<sequence length="301" mass="33278">MQKTIDQTYNLLMCSYQKFLAVVCLGVIAACVTTPISNKSAFIMIPFRQEVALGKQAYNQILKNEKDSDDRKTAALVKQVGLRIAKISAMPNLDWEFHLIKSKQQNAFALPGGKVAVYTGLLPVAMNEAGLATVMSHEIGHVIARHGAQRMSRQLVLTAGLMATSISLNNSKQKKMIMAALGVGIVYGLTLPFSRTNEAEADQIGLTYMARAGYDPNEAARFWKRFADVKDGQEVPEFLSTHPTDKRRIALINRYLTRAKIDYNTLKVKYGLGKTIHFKEAESDNDKSKSTPESPKPIPGV</sequence>
<protein>
    <recommendedName>
        <fullName evidence="9">Peptidase M48 domain-containing protein</fullName>
    </recommendedName>
</protein>
<keyword evidence="3" id="KW-0479">Metal-binding</keyword>
<proteinExistence type="predicted"/>
<evidence type="ECO:0000256" key="5">
    <source>
        <dbReference type="ARBA" id="ARBA00022833"/>
    </source>
</evidence>
<dbReference type="AlphaFoldDB" id="A0A382QSX1"/>
<keyword evidence="8" id="KW-0812">Transmembrane</keyword>
<evidence type="ECO:0000256" key="3">
    <source>
        <dbReference type="ARBA" id="ARBA00022723"/>
    </source>
</evidence>
<keyword evidence="4" id="KW-0378">Hydrolase</keyword>
<dbReference type="GO" id="GO:0051603">
    <property type="term" value="P:proteolysis involved in protein catabolic process"/>
    <property type="evidence" value="ECO:0007669"/>
    <property type="project" value="TreeGrafter"/>
</dbReference>
<dbReference type="InterPro" id="IPR051156">
    <property type="entry name" value="Mito/Outer_Membr_Metalloprot"/>
</dbReference>
<comment type="cofactor">
    <cofactor evidence="1">
        <name>Zn(2+)</name>
        <dbReference type="ChEBI" id="CHEBI:29105"/>
    </cofactor>
</comment>
<dbReference type="PROSITE" id="PS51257">
    <property type="entry name" value="PROKAR_LIPOPROTEIN"/>
    <property type="match status" value="1"/>
</dbReference>
<dbReference type="GO" id="GO:0016020">
    <property type="term" value="C:membrane"/>
    <property type="evidence" value="ECO:0007669"/>
    <property type="project" value="TreeGrafter"/>
</dbReference>
<evidence type="ECO:0000313" key="10">
    <source>
        <dbReference type="EMBL" id="SVC88609.1"/>
    </source>
</evidence>
<feature type="domain" description="Peptidase M48" evidence="9">
    <location>
        <begin position="73"/>
        <end position="253"/>
    </location>
</feature>
<dbReference type="GO" id="GO:0046872">
    <property type="term" value="F:metal ion binding"/>
    <property type="evidence" value="ECO:0007669"/>
    <property type="project" value="UniProtKB-KW"/>
</dbReference>
<reference evidence="10" key="1">
    <citation type="submission" date="2018-05" db="EMBL/GenBank/DDBJ databases">
        <authorList>
            <person name="Lanie J.A."/>
            <person name="Ng W.-L."/>
            <person name="Kazmierczak K.M."/>
            <person name="Andrzejewski T.M."/>
            <person name="Davidsen T.M."/>
            <person name="Wayne K.J."/>
            <person name="Tettelin H."/>
            <person name="Glass J.I."/>
            <person name="Rusch D."/>
            <person name="Podicherti R."/>
            <person name="Tsui H.-C.T."/>
            <person name="Winkler M.E."/>
        </authorList>
    </citation>
    <scope>NUCLEOTIDE SEQUENCE</scope>
</reference>
<keyword evidence="8" id="KW-0472">Membrane</keyword>
<evidence type="ECO:0000256" key="1">
    <source>
        <dbReference type="ARBA" id="ARBA00001947"/>
    </source>
</evidence>
<feature type="non-terminal residue" evidence="10">
    <location>
        <position position="301"/>
    </location>
</feature>